<keyword evidence="5" id="KW-1185">Reference proteome</keyword>
<feature type="compositionally biased region" description="Basic and acidic residues" evidence="2">
    <location>
        <begin position="302"/>
        <end position="317"/>
    </location>
</feature>
<dbReference type="InterPro" id="IPR019518">
    <property type="entry name" value="CtIP_N"/>
</dbReference>
<feature type="compositionally biased region" description="Basic and acidic residues" evidence="2">
    <location>
        <begin position="250"/>
        <end position="260"/>
    </location>
</feature>
<proteinExistence type="predicted"/>
<gene>
    <name evidence="4" type="ORF">NXF25_009713</name>
</gene>
<dbReference type="AlphaFoldDB" id="A0AAW1BT02"/>
<feature type="compositionally biased region" description="Basic and acidic residues" evidence="2">
    <location>
        <begin position="532"/>
        <end position="545"/>
    </location>
</feature>
<comment type="caution">
    <text evidence="4">The sequence shown here is derived from an EMBL/GenBank/DDBJ whole genome shotgun (WGS) entry which is preliminary data.</text>
</comment>
<evidence type="ECO:0000313" key="5">
    <source>
        <dbReference type="Proteomes" id="UP001474421"/>
    </source>
</evidence>
<feature type="region of interest" description="Disordered" evidence="2">
    <location>
        <begin position="734"/>
        <end position="791"/>
    </location>
</feature>
<feature type="domain" description="DNA endonuclease Ctp1 N-terminal" evidence="3">
    <location>
        <begin position="131"/>
        <end position="250"/>
    </location>
</feature>
<feature type="region of interest" description="Disordered" evidence="2">
    <location>
        <begin position="655"/>
        <end position="716"/>
    </location>
</feature>
<evidence type="ECO:0000256" key="1">
    <source>
        <dbReference type="SAM" id="Coils"/>
    </source>
</evidence>
<feature type="compositionally biased region" description="Basic and acidic residues" evidence="2">
    <location>
        <begin position="65"/>
        <end position="104"/>
    </location>
</feature>
<feature type="compositionally biased region" description="Polar residues" evidence="2">
    <location>
        <begin position="517"/>
        <end position="528"/>
    </location>
</feature>
<feature type="region of interest" description="Disordered" evidence="2">
    <location>
        <begin position="351"/>
        <end position="387"/>
    </location>
</feature>
<feature type="compositionally biased region" description="Polar residues" evidence="2">
    <location>
        <begin position="659"/>
        <end position="669"/>
    </location>
</feature>
<feature type="region of interest" description="Disordered" evidence="2">
    <location>
        <begin position="558"/>
        <end position="613"/>
    </location>
</feature>
<dbReference type="Proteomes" id="UP001474421">
    <property type="component" value="Unassembled WGS sequence"/>
</dbReference>
<feature type="coiled-coil region" evidence="1">
    <location>
        <begin position="132"/>
        <end position="194"/>
    </location>
</feature>
<feature type="region of interest" description="Disordered" evidence="2">
    <location>
        <begin position="250"/>
        <end position="318"/>
    </location>
</feature>
<feature type="region of interest" description="Disordered" evidence="2">
    <location>
        <begin position="505"/>
        <end position="546"/>
    </location>
</feature>
<name>A0AAW1BT02_CROAD</name>
<dbReference type="PANTHER" id="PTHR15107">
    <property type="entry name" value="RETINOBLASTOMA BINDING PROTEIN 8"/>
    <property type="match status" value="1"/>
</dbReference>
<sequence>MTEGEQGDGGGEEVAIVLLSETGLAASAPLNLLSAAGLKKCKLEEQHDFKEGQSCTNPGGRRKRNGEQLRKKREDWGEKREDCGKDAPIGRHKLNTGEREKTDLKPSNPITFSPPRTHPCNDTRNMATENFAEILNRLKETHEKEVQGLQTKLNELTNEKCRDNQRIEELFTKNHQLREQQKALKENVRVLENRLRAGLCDRCQVTQELAKKKQHEFMKAHFQTLQHIFILTNEMNKLREENKSLKEELKRLCGPEDRPKAFKGQPREGNFAPDLSLSILSSRSRKLSAGGNLSPETEDEYHETLEGDQSPEHRFSPESRISPNILLRGDHALDMSSQKKVNQLQGAIELMRTGSRTSSQERDYPESGSLPLPSKRPPSPQCDQSPSFEAFLRPNKSDCRASPSSCENLRFTTKKEQLYLFNQSLALHHLGLRNNPTGKEGDFPHHLFLAKEAGSRVKPQDEWEDQATILELPGAVLYMKDRHLENRLQLLSSSERLRCLLMQPQHEGKGRREDNSDQSWCQSPSTLLSVGKEGKKERASPKDLMDDTLEQLFQVNRENLDQGEKTTSGQDNSPEMPLDLSDYGRGRESWHQCSVKRERRSPGRDENEESVVPKTTLSSWLGIIQKQHYGSQQLGQFMAGAKEIRAVSPISLPQEAAMSKTTSHDSTAVQEVKKPFQGENQDPEQPDNGDSDSLQDDSDGTVVSESEMVGTREEKALSRTLVKEEYCYVTENIQNLQKKRKRGHDSSTKACKKSVRGRESEAATHILPGPQDTKEPANHSPAFRQEEHEET</sequence>
<dbReference type="Pfam" id="PF10482">
    <property type="entry name" value="CtIP_N"/>
    <property type="match status" value="1"/>
</dbReference>
<evidence type="ECO:0000256" key="2">
    <source>
        <dbReference type="SAM" id="MobiDB-lite"/>
    </source>
</evidence>
<dbReference type="EMBL" id="JAOTOJ010000003">
    <property type="protein sequence ID" value="KAK9404886.1"/>
    <property type="molecule type" value="Genomic_DNA"/>
</dbReference>
<evidence type="ECO:0000259" key="3">
    <source>
        <dbReference type="Pfam" id="PF10482"/>
    </source>
</evidence>
<accession>A0AAW1BT02</accession>
<protein>
    <submittedName>
        <fullName evidence="4">RBBP8 N-terminal-like</fullName>
    </submittedName>
</protein>
<reference evidence="4 5" key="1">
    <citation type="journal article" date="2024" name="Proc. Natl. Acad. Sci. U.S.A.">
        <title>The genetic regulatory architecture and epigenomic basis for age-related changes in rattlesnake venom.</title>
        <authorList>
            <person name="Hogan M.P."/>
            <person name="Holding M.L."/>
            <person name="Nystrom G.S."/>
            <person name="Colston T.J."/>
            <person name="Bartlett D.A."/>
            <person name="Mason A.J."/>
            <person name="Ellsworth S.A."/>
            <person name="Rautsaw R.M."/>
            <person name="Lawrence K.C."/>
            <person name="Strickland J.L."/>
            <person name="He B."/>
            <person name="Fraser P."/>
            <person name="Margres M.J."/>
            <person name="Gilbert D.M."/>
            <person name="Gibbs H.L."/>
            <person name="Parkinson C.L."/>
            <person name="Rokyta D.R."/>
        </authorList>
    </citation>
    <scope>NUCLEOTIDE SEQUENCE [LARGE SCALE GENOMIC DNA]</scope>
    <source>
        <strain evidence="4">DRR0105</strain>
    </source>
</reference>
<keyword evidence="1" id="KW-0175">Coiled coil</keyword>
<dbReference type="InterPro" id="IPR033316">
    <property type="entry name" value="RBBP8-like"/>
</dbReference>
<dbReference type="PANTHER" id="PTHR15107:SF3">
    <property type="entry name" value="RBBP8 N-TERMINAL-LIKE PROTEIN"/>
    <property type="match status" value="1"/>
</dbReference>
<feature type="region of interest" description="Disordered" evidence="2">
    <location>
        <begin position="48"/>
        <end position="123"/>
    </location>
</feature>
<evidence type="ECO:0000313" key="4">
    <source>
        <dbReference type="EMBL" id="KAK9404886.1"/>
    </source>
</evidence>
<organism evidence="4 5">
    <name type="scientific">Crotalus adamanteus</name>
    <name type="common">Eastern diamondback rattlesnake</name>
    <dbReference type="NCBI Taxonomy" id="8729"/>
    <lineage>
        <taxon>Eukaryota</taxon>
        <taxon>Metazoa</taxon>
        <taxon>Chordata</taxon>
        <taxon>Craniata</taxon>
        <taxon>Vertebrata</taxon>
        <taxon>Euteleostomi</taxon>
        <taxon>Lepidosauria</taxon>
        <taxon>Squamata</taxon>
        <taxon>Bifurcata</taxon>
        <taxon>Unidentata</taxon>
        <taxon>Episquamata</taxon>
        <taxon>Toxicofera</taxon>
        <taxon>Serpentes</taxon>
        <taxon>Colubroidea</taxon>
        <taxon>Viperidae</taxon>
        <taxon>Crotalinae</taxon>
        <taxon>Crotalus</taxon>
    </lineage>
</organism>
<feature type="compositionally biased region" description="Basic and acidic residues" evidence="2">
    <location>
        <begin position="506"/>
        <end position="515"/>
    </location>
</feature>
<feature type="compositionally biased region" description="Acidic residues" evidence="2">
    <location>
        <begin position="681"/>
        <end position="699"/>
    </location>
</feature>